<dbReference type="RefSeq" id="WP_183261936.1">
    <property type="nucleotide sequence ID" value="NZ_BAAAVZ010000003.1"/>
</dbReference>
<dbReference type="EMBL" id="JACHOT010000001">
    <property type="protein sequence ID" value="MBB4649931.1"/>
    <property type="molecule type" value="Genomic_DNA"/>
</dbReference>
<accession>A0ABR6KZH0</accession>
<evidence type="ECO:0000313" key="2">
    <source>
        <dbReference type="Proteomes" id="UP000539538"/>
    </source>
</evidence>
<comment type="caution">
    <text evidence="1">The sequence shown here is derived from an EMBL/GenBank/DDBJ whole genome shotgun (WGS) entry which is preliminary data.</text>
</comment>
<organism evidence="1 2">
    <name type="scientific">Aminobacter niigataensis</name>
    <dbReference type="NCBI Taxonomy" id="83265"/>
    <lineage>
        <taxon>Bacteria</taxon>
        <taxon>Pseudomonadati</taxon>
        <taxon>Pseudomonadota</taxon>
        <taxon>Alphaproteobacteria</taxon>
        <taxon>Hyphomicrobiales</taxon>
        <taxon>Phyllobacteriaceae</taxon>
        <taxon>Aminobacter</taxon>
    </lineage>
</organism>
<gene>
    <name evidence="1" type="ORF">GGQ99_001653</name>
</gene>
<protein>
    <submittedName>
        <fullName evidence="1">Uncharacterized protein</fullName>
    </submittedName>
</protein>
<sequence>MNASRATDLLHLYRRSRPLSRERRTSEYRPRAIVIFADNHGWISIIDQAELSIRCDRIVVHRGAKRNIAADPKHVLN</sequence>
<evidence type="ECO:0000313" key="1">
    <source>
        <dbReference type="EMBL" id="MBB4649931.1"/>
    </source>
</evidence>
<dbReference type="Proteomes" id="UP000539538">
    <property type="component" value="Unassembled WGS sequence"/>
</dbReference>
<proteinExistence type="predicted"/>
<name>A0ABR6KZH0_9HYPH</name>
<reference evidence="1 2" key="1">
    <citation type="submission" date="2020-08" db="EMBL/GenBank/DDBJ databases">
        <title>Genomic Encyclopedia of Type Strains, Phase IV (KMG-IV): sequencing the most valuable type-strain genomes for metagenomic binning, comparative biology and taxonomic classification.</title>
        <authorList>
            <person name="Goeker M."/>
        </authorList>
    </citation>
    <scope>NUCLEOTIDE SEQUENCE [LARGE SCALE GENOMIC DNA]</scope>
    <source>
        <strain evidence="1 2">DSM 7050</strain>
    </source>
</reference>
<keyword evidence="2" id="KW-1185">Reference proteome</keyword>